<sequence>MKVTTVGYWGAYPSPNGATSCYLVQEKSINILLDCGSGALAKLQNYIELEELDAVFISHTHTDHMADIYSLEYAMLIQTQLGNRKRPLDIYVYEDNFSVLPFEFPDIVHVHPIKLKESITVGPLKVSFTENLHEIPCVAMKVVNTEGKTLVYSADTGMTETIKNFGKSADIFIVECSFFEKQKGFVKGHLSTIEVAEIVNFTKPKITVLTHFPHFGETQQLIEEVRKYTTEEICLASDGFTINL</sequence>
<dbReference type="SUPFAM" id="SSF56281">
    <property type="entry name" value="Metallo-hydrolase/oxidoreductase"/>
    <property type="match status" value="1"/>
</dbReference>
<proteinExistence type="predicted"/>
<name>A0A544TJ71_9BACI</name>
<feature type="domain" description="Metallo-beta-lactamase" evidence="2">
    <location>
        <begin position="30"/>
        <end position="212"/>
    </location>
</feature>
<keyword evidence="3" id="KW-0378">Hydrolase</keyword>
<gene>
    <name evidence="3" type="ORF">FG384_17565</name>
</gene>
<evidence type="ECO:0000313" key="4">
    <source>
        <dbReference type="Proteomes" id="UP000316626"/>
    </source>
</evidence>
<dbReference type="Pfam" id="PF12706">
    <property type="entry name" value="Lactamase_B_2"/>
    <property type="match status" value="1"/>
</dbReference>
<dbReference type="AlphaFoldDB" id="A0A544TJ71"/>
<protein>
    <submittedName>
        <fullName evidence="3">MBL fold metallo-hydrolase</fullName>
    </submittedName>
</protein>
<keyword evidence="4" id="KW-1185">Reference proteome</keyword>
<dbReference type="Gene3D" id="3.60.15.10">
    <property type="entry name" value="Ribonuclease Z/Hydroxyacylglutathione hydrolase-like"/>
    <property type="match status" value="1"/>
</dbReference>
<comment type="caution">
    <text evidence="3">The sequence shown here is derived from an EMBL/GenBank/DDBJ whole genome shotgun (WGS) entry which is preliminary data.</text>
</comment>
<dbReference type="PANTHER" id="PTHR46018">
    <property type="entry name" value="ZINC PHOSPHODIESTERASE ELAC PROTEIN 1"/>
    <property type="match status" value="1"/>
</dbReference>
<dbReference type="Proteomes" id="UP000316626">
    <property type="component" value="Unassembled WGS sequence"/>
</dbReference>
<dbReference type="PANTHER" id="PTHR46018:SF4">
    <property type="entry name" value="METALLO-HYDROLASE YHFI-RELATED"/>
    <property type="match status" value="1"/>
</dbReference>
<accession>A0A544TJ71</accession>
<dbReference type="InterPro" id="IPR036866">
    <property type="entry name" value="RibonucZ/Hydroxyglut_hydro"/>
</dbReference>
<dbReference type="CDD" id="cd07716">
    <property type="entry name" value="RNaseZ_short-form-like_MBL-fold"/>
    <property type="match status" value="1"/>
</dbReference>
<evidence type="ECO:0000313" key="3">
    <source>
        <dbReference type="EMBL" id="TQR17509.1"/>
    </source>
</evidence>
<reference evidence="3 4" key="1">
    <citation type="submission" date="2019-06" db="EMBL/GenBank/DDBJ databases">
        <title>Psychrobacillus vulpis sp. nov., a new species isolated from feces of a red fox that inhabits in The Tablas de Daimiel Natural Park, Albacete, Spain.</title>
        <authorList>
            <person name="Rodriguez M."/>
            <person name="Reina J.C."/>
            <person name="Bejar V."/>
            <person name="Llamas I."/>
        </authorList>
    </citation>
    <scope>NUCLEOTIDE SEQUENCE [LARGE SCALE GENOMIC DNA]</scope>
    <source>
        <strain evidence="3 4">Z8</strain>
    </source>
</reference>
<evidence type="ECO:0000259" key="2">
    <source>
        <dbReference type="Pfam" id="PF12706"/>
    </source>
</evidence>
<dbReference type="GO" id="GO:0042781">
    <property type="term" value="F:3'-tRNA processing endoribonuclease activity"/>
    <property type="evidence" value="ECO:0007669"/>
    <property type="project" value="TreeGrafter"/>
</dbReference>
<dbReference type="PROSITE" id="PS51257">
    <property type="entry name" value="PROKAR_LIPOPROTEIN"/>
    <property type="match status" value="1"/>
</dbReference>
<evidence type="ECO:0000256" key="1">
    <source>
        <dbReference type="ARBA" id="ARBA00022833"/>
    </source>
</evidence>
<keyword evidence="1" id="KW-0862">Zinc</keyword>
<dbReference type="OrthoDB" id="9794898at2"/>
<dbReference type="InterPro" id="IPR001279">
    <property type="entry name" value="Metallo-B-lactamas"/>
</dbReference>
<dbReference type="RefSeq" id="WP_142643992.1">
    <property type="nucleotide sequence ID" value="NZ_VDGI01000026.1"/>
</dbReference>
<dbReference type="EMBL" id="VDGI01000026">
    <property type="protein sequence ID" value="TQR17509.1"/>
    <property type="molecule type" value="Genomic_DNA"/>
</dbReference>
<organism evidence="3 4">
    <name type="scientific">Psychrobacillus vulpis</name>
    <dbReference type="NCBI Taxonomy" id="2325572"/>
    <lineage>
        <taxon>Bacteria</taxon>
        <taxon>Bacillati</taxon>
        <taxon>Bacillota</taxon>
        <taxon>Bacilli</taxon>
        <taxon>Bacillales</taxon>
        <taxon>Bacillaceae</taxon>
        <taxon>Psychrobacillus</taxon>
    </lineage>
</organism>